<keyword evidence="1" id="KW-1133">Transmembrane helix</keyword>
<gene>
    <name evidence="2" type="ORF">KIMC2_10220</name>
</gene>
<keyword evidence="1" id="KW-0812">Transmembrane</keyword>
<dbReference type="EMBL" id="AP026801">
    <property type="protein sequence ID" value="BDR56460.1"/>
    <property type="molecule type" value="Genomic_DNA"/>
</dbReference>
<keyword evidence="1" id="KW-0472">Membrane</keyword>
<name>A0AAU9D9Y5_9LACO</name>
<protein>
    <submittedName>
        <fullName evidence="2">Uncharacterized protein</fullName>
    </submittedName>
</protein>
<accession>A0AAU9D9Y5</accession>
<dbReference type="Proteomes" id="UP001321804">
    <property type="component" value="Chromosome"/>
</dbReference>
<sequence>MRKKMDNLSDAERLIMGVATVIILVGAFFMNIPTIVIGFVLFFAAKPISNHIGGSKGGNKKS</sequence>
<dbReference type="KEGG" id="xak:KIMC2_10220"/>
<keyword evidence="3" id="KW-1185">Reference proteome</keyword>
<evidence type="ECO:0000313" key="2">
    <source>
        <dbReference type="EMBL" id="BDR56460.1"/>
    </source>
</evidence>
<evidence type="ECO:0000313" key="3">
    <source>
        <dbReference type="Proteomes" id="UP001321804"/>
    </source>
</evidence>
<dbReference type="RefSeq" id="WP_317698407.1">
    <property type="nucleotide sequence ID" value="NZ_AP026801.1"/>
</dbReference>
<proteinExistence type="predicted"/>
<reference evidence="2 3" key="1">
    <citation type="journal article" date="2023" name="Microbiol. Spectr.">
        <title>Symbiosis of Carpenter Bees with Uncharacterized Lactic Acid Bacteria Showing NAD Auxotrophy.</title>
        <authorList>
            <person name="Kawasaki S."/>
            <person name="Ozawa K."/>
            <person name="Mori T."/>
            <person name="Yamamoto A."/>
            <person name="Ito M."/>
            <person name="Ohkuma M."/>
            <person name="Sakamoto M."/>
            <person name="Matsutani M."/>
        </authorList>
    </citation>
    <scope>NUCLEOTIDE SEQUENCE [LARGE SCALE GENOMIC DNA]</scope>
    <source>
        <strain evidence="2 3">KimC2</strain>
    </source>
</reference>
<organism evidence="2 3">
    <name type="scientific">Xylocopilactobacillus apis</name>
    <dbReference type="NCBI Taxonomy" id="2932183"/>
    <lineage>
        <taxon>Bacteria</taxon>
        <taxon>Bacillati</taxon>
        <taxon>Bacillota</taxon>
        <taxon>Bacilli</taxon>
        <taxon>Lactobacillales</taxon>
        <taxon>Lactobacillaceae</taxon>
        <taxon>Xylocopilactobacillus</taxon>
    </lineage>
</organism>
<feature type="transmembrane region" description="Helical" evidence="1">
    <location>
        <begin position="21"/>
        <end position="45"/>
    </location>
</feature>
<evidence type="ECO:0000256" key="1">
    <source>
        <dbReference type="SAM" id="Phobius"/>
    </source>
</evidence>
<dbReference type="AlphaFoldDB" id="A0AAU9D9Y5"/>